<dbReference type="InterPro" id="IPR050810">
    <property type="entry name" value="Bact_Secretion_Sys_Channel"/>
</dbReference>
<proteinExistence type="inferred from homology"/>
<evidence type="ECO:0000256" key="4">
    <source>
        <dbReference type="ARBA" id="ARBA00023136"/>
    </source>
</evidence>
<name>A0A517ZQ03_9PLAN</name>
<sequence length="776" mass="85230" precursor="true">MFHFLSRHLPRILRWRRALAAFTLIACSCPAVLMAQQPAAGPANQPTGQVRTVELTLPPVTELKLLIDYVSEELGIQFLYEDEVAQEKISVRAPQEIPVDTLLDILRSALKMKGFALVDADVKGWMKVVKADDLPRIAMPRQDRPIQDFRGTEAVTQTFLLSHMSPDKLSGIIKPFLSKQGANDITLPDQNLLIVTDYADNLRRIAKLIETIDQAGPAREIQFYTARHIAAGDLVKQLTATLAARAATGQVGLRPVTISQDERTNQLMIVGTKAQIAEVDRLVKAFDVSLEQRTEIYSFQYIDAMRIDRLVKDILDPLTAKRLYRSAIDRDDNLLIATGTEAVHKRIIWLREQMDVATKRPSSGMKIYRLKYANAQDVLNTLRSVPSANVGGETFGPRRGVSALGRGGVNLSRNLGGNDSPIEFVPGPNTPDQPGEPSPVPPAVRDEPRDERPQDEIPGIAPPAGSVLPGNANVTVDENTNSLIVFADRTVQEMYAELIKALDRRRLQVMIEAKVVIIDTSDNFSLGVEVSGFSSNGLRRMFEFTSYGLSNVNPATGALSLIPGTGFNWTLVDPSVADAVIRALTTHRRAQVMSAPRILVNDNAVGTLASVTEVPFSSINASNTVATTSFAGFAEAGTTIDVKPRITDEDHLQLEFNVALNSFTQTGTDGVPPRQTDQLKSEVMIPDGYTIIAGGLTRRNMSQGHDGVPFLENIPILRELTSSYAEAQSQTTLFIFLRPVILRDDKFRDLKYLSDLDLTEALEPGNYPVAAPLLIK</sequence>
<dbReference type="GO" id="GO:0009279">
    <property type="term" value="C:cell outer membrane"/>
    <property type="evidence" value="ECO:0007669"/>
    <property type="project" value="UniProtKB-SubCell"/>
</dbReference>
<comment type="subcellular location">
    <subcellularLocation>
        <location evidence="6">Cell outer membrane</location>
    </subcellularLocation>
    <subcellularLocation>
        <location evidence="1">Membrane</location>
    </subcellularLocation>
</comment>
<evidence type="ECO:0000313" key="12">
    <source>
        <dbReference type="EMBL" id="QDU44551.1"/>
    </source>
</evidence>
<dbReference type="Proteomes" id="UP000319383">
    <property type="component" value="Chromosome"/>
</dbReference>
<feature type="domain" description="NolW-like" evidence="10">
    <location>
        <begin position="223"/>
        <end position="290"/>
    </location>
</feature>
<evidence type="ECO:0000259" key="11">
    <source>
        <dbReference type="Pfam" id="PF21305"/>
    </source>
</evidence>
<feature type="region of interest" description="Disordered" evidence="7">
    <location>
        <begin position="406"/>
        <end position="470"/>
    </location>
</feature>
<keyword evidence="13" id="KW-1185">Reference proteome</keyword>
<dbReference type="EMBL" id="CP036276">
    <property type="protein sequence ID" value="QDU44551.1"/>
    <property type="molecule type" value="Genomic_DNA"/>
</dbReference>
<evidence type="ECO:0000256" key="3">
    <source>
        <dbReference type="ARBA" id="ARBA00022729"/>
    </source>
</evidence>
<dbReference type="GO" id="GO:0009306">
    <property type="term" value="P:protein secretion"/>
    <property type="evidence" value="ECO:0007669"/>
    <property type="project" value="InterPro"/>
</dbReference>
<dbReference type="RefSeq" id="WP_145376893.1">
    <property type="nucleotide sequence ID" value="NZ_CP036276.1"/>
</dbReference>
<keyword evidence="3 8" id="KW-0732">Signal</keyword>
<feature type="domain" description="Type II/III secretion system secretin-like" evidence="9">
    <location>
        <begin position="583"/>
        <end position="743"/>
    </location>
</feature>
<organism evidence="12 13">
    <name type="scientific">Symmachiella dynata</name>
    <dbReference type="NCBI Taxonomy" id="2527995"/>
    <lineage>
        <taxon>Bacteria</taxon>
        <taxon>Pseudomonadati</taxon>
        <taxon>Planctomycetota</taxon>
        <taxon>Planctomycetia</taxon>
        <taxon>Planctomycetales</taxon>
        <taxon>Planctomycetaceae</taxon>
        <taxon>Symmachiella</taxon>
    </lineage>
</organism>
<gene>
    <name evidence="12" type="primary">gspD_2</name>
    <name evidence="12" type="ORF">Mal52_30350</name>
</gene>
<feature type="signal peptide" evidence="8">
    <location>
        <begin position="1"/>
        <end position="20"/>
    </location>
</feature>
<dbReference type="InterPro" id="IPR049371">
    <property type="entry name" value="GspD-like_N0"/>
</dbReference>
<dbReference type="PRINTS" id="PR00811">
    <property type="entry name" value="BCTERIALGSPD"/>
</dbReference>
<feature type="domain" description="GspD-like N0" evidence="11">
    <location>
        <begin position="61"/>
        <end position="121"/>
    </location>
</feature>
<keyword evidence="2" id="KW-0812">Transmembrane</keyword>
<accession>A0A517ZQ03</accession>
<feature type="chain" id="PRO_5021913959" evidence="8">
    <location>
        <begin position="21"/>
        <end position="776"/>
    </location>
</feature>
<evidence type="ECO:0000256" key="5">
    <source>
        <dbReference type="RuleBase" id="RU004003"/>
    </source>
</evidence>
<dbReference type="Pfam" id="PF21305">
    <property type="entry name" value="type_II_gspD_N0"/>
    <property type="match status" value="1"/>
</dbReference>
<evidence type="ECO:0000256" key="8">
    <source>
        <dbReference type="SAM" id="SignalP"/>
    </source>
</evidence>
<dbReference type="InterPro" id="IPR038591">
    <property type="entry name" value="NolW-like_sf"/>
</dbReference>
<dbReference type="Gene3D" id="3.30.1370.120">
    <property type="match status" value="3"/>
</dbReference>
<feature type="domain" description="NolW-like" evidence="10">
    <location>
        <begin position="156"/>
        <end position="217"/>
    </location>
</feature>
<dbReference type="PANTHER" id="PTHR30332">
    <property type="entry name" value="PROBABLE GENERAL SECRETION PATHWAY PROTEIN D"/>
    <property type="match status" value="1"/>
</dbReference>
<dbReference type="GO" id="GO:0015627">
    <property type="term" value="C:type II protein secretion system complex"/>
    <property type="evidence" value="ECO:0007669"/>
    <property type="project" value="TreeGrafter"/>
</dbReference>
<keyword evidence="6" id="KW-0813">Transport</keyword>
<evidence type="ECO:0000256" key="7">
    <source>
        <dbReference type="SAM" id="MobiDB-lite"/>
    </source>
</evidence>
<comment type="similarity">
    <text evidence="5">Belongs to the bacterial secretin family.</text>
</comment>
<dbReference type="Pfam" id="PF03958">
    <property type="entry name" value="Secretin_N"/>
    <property type="match status" value="3"/>
</dbReference>
<keyword evidence="4" id="KW-0472">Membrane</keyword>
<evidence type="ECO:0000256" key="1">
    <source>
        <dbReference type="ARBA" id="ARBA00004370"/>
    </source>
</evidence>
<feature type="compositionally biased region" description="Pro residues" evidence="7">
    <location>
        <begin position="428"/>
        <end position="442"/>
    </location>
</feature>
<feature type="domain" description="NolW-like" evidence="10">
    <location>
        <begin position="366"/>
        <end position="508"/>
    </location>
</feature>
<dbReference type="Pfam" id="PF00263">
    <property type="entry name" value="Secretin"/>
    <property type="match status" value="1"/>
</dbReference>
<dbReference type="PROSITE" id="PS51257">
    <property type="entry name" value="PROKAR_LIPOPROTEIN"/>
    <property type="match status" value="1"/>
</dbReference>
<dbReference type="PANTHER" id="PTHR30332:SF24">
    <property type="entry name" value="SECRETIN GSPD-RELATED"/>
    <property type="match status" value="1"/>
</dbReference>
<feature type="compositionally biased region" description="Basic and acidic residues" evidence="7">
    <location>
        <begin position="444"/>
        <end position="455"/>
    </location>
</feature>
<dbReference type="AlphaFoldDB" id="A0A517ZQ03"/>
<evidence type="ECO:0000313" key="13">
    <source>
        <dbReference type="Proteomes" id="UP000319383"/>
    </source>
</evidence>
<evidence type="ECO:0000259" key="9">
    <source>
        <dbReference type="Pfam" id="PF00263"/>
    </source>
</evidence>
<evidence type="ECO:0000256" key="2">
    <source>
        <dbReference type="ARBA" id="ARBA00022692"/>
    </source>
</evidence>
<dbReference type="InterPro" id="IPR001775">
    <property type="entry name" value="GspD/PilQ"/>
</dbReference>
<dbReference type="InterPro" id="IPR005644">
    <property type="entry name" value="NolW-like"/>
</dbReference>
<evidence type="ECO:0000259" key="10">
    <source>
        <dbReference type="Pfam" id="PF03958"/>
    </source>
</evidence>
<reference evidence="12 13" key="1">
    <citation type="submission" date="2019-02" db="EMBL/GenBank/DDBJ databases">
        <title>Deep-cultivation of Planctomycetes and their phenomic and genomic characterization uncovers novel biology.</title>
        <authorList>
            <person name="Wiegand S."/>
            <person name="Jogler M."/>
            <person name="Boedeker C."/>
            <person name="Pinto D."/>
            <person name="Vollmers J."/>
            <person name="Rivas-Marin E."/>
            <person name="Kohn T."/>
            <person name="Peeters S.H."/>
            <person name="Heuer A."/>
            <person name="Rast P."/>
            <person name="Oberbeckmann S."/>
            <person name="Bunk B."/>
            <person name="Jeske O."/>
            <person name="Meyerdierks A."/>
            <person name="Storesund J.E."/>
            <person name="Kallscheuer N."/>
            <person name="Luecker S."/>
            <person name="Lage O.M."/>
            <person name="Pohl T."/>
            <person name="Merkel B.J."/>
            <person name="Hornburger P."/>
            <person name="Mueller R.-W."/>
            <person name="Bruemmer F."/>
            <person name="Labrenz M."/>
            <person name="Spormann A.M."/>
            <person name="Op den Camp H."/>
            <person name="Overmann J."/>
            <person name="Amann R."/>
            <person name="Jetten M.S.M."/>
            <person name="Mascher T."/>
            <person name="Medema M.H."/>
            <person name="Devos D.P."/>
            <person name="Kaster A.-K."/>
            <person name="Ovreas L."/>
            <person name="Rohde M."/>
            <person name="Galperin M.Y."/>
            <person name="Jogler C."/>
        </authorList>
    </citation>
    <scope>NUCLEOTIDE SEQUENCE [LARGE SCALE GENOMIC DNA]</scope>
    <source>
        <strain evidence="12 13">Mal52</strain>
    </source>
</reference>
<evidence type="ECO:0000256" key="6">
    <source>
        <dbReference type="RuleBase" id="RU004004"/>
    </source>
</evidence>
<dbReference type="InterPro" id="IPR004846">
    <property type="entry name" value="T2SS/T3SS_dom"/>
</dbReference>
<dbReference type="KEGG" id="sdyn:Mal52_30350"/>
<protein>
    <submittedName>
        <fullName evidence="12">Type II secretion system protein D</fullName>
    </submittedName>
</protein>